<dbReference type="STRING" id="4565.A0A3B6SFI8"/>
<keyword evidence="1 3" id="KW-0808">Transferase</keyword>
<dbReference type="OrthoDB" id="422574at2759"/>
<dbReference type="PROSITE" id="PS50405">
    <property type="entry name" value="GST_CTER"/>
    <property type="match status" value="1"/>
</dbReference>
<dbReference type="GO" id="GO:0004364">
    <property type="term" value="F:glutathione transferase activity"/>
    <property type="evidence" value="ECO:0000318"/>
    <property type="project" value="GO_Central"/>
</dbReference>
<dbReference type="SFLD" id="SFLDG00358">
    <property type="entry name" value="Main_(cytGST)"/>
    <property type="match status" value="1"/>
</dbReference>
<evidence type="ECO:0000259" key="5">
    <source>
        <dbReference type="PROSITE" id="PS50405"/>
    </source>
</evidence>
<protein>
    <recommendedName>
        <fullName evidence="3">Glutathione S-transferase</fullName>
        <ecNumber evidence="3">2.5.1.18</ecNumber>
    </recommendedName>
</protein>
<dbReference type="GO" id="GO:0009407">
    <property type="term" value="P:toxin catabolic process"/>
    <property type="evidence" value="ECO:0007669"/>
    <property type="project" value="UniProtKB-ARBA"/>
</dbReference>
<dbReference type="Gramene" id="TraesCS7B02G252500.1">
    <property type="protein sequence ID" value="TraesCS7B02G252500.1.cds1"/>
    <property type="gene ID" value="TraesCS7B02G252500"/>
</dbReference>
<dbReference type="Gramene" id="TraesLDM7B03G04171140.1">
    <property type="protein sequence ID" value="TraesLDM7B03G04171140.1.CDS1"/>
    <property type="gene ID" value="TraesLDM7B03G04171140"/>
</dbReference>
<gene>
    <name evidence="6" type="primary">LOC123161114</name>
</gene>
<dbReference type="InterPro" id="IPR004045">
    <property type="entry name" value="Glutathione_S-Trfase_N"/>
</dbReference>
<dbReference type="Pfam" id="PF13409">
    <property type="entry name" value="GST_N_2"/>
    <property type="match status" value="1"/>
</dbReference>
<dbReference type="Gramene" id="TraesCAD_scaffold_014991_01G000100.1">
    <property type="protein sequence ID" value="TraesCAD_scaffold_014991_01G000100.1"/>
    <property type="gene ID" value="TraesCAD_scaffold_014991_01G000100"/>
</dbReference>
<dbReference type="InterPro" id="IPR036249">
    <property type="entry name" value="Thioredoxin-like_sf"/>
</dbReference>
<dbReference type="FunFam" id="1.20.1050.10:FF:000016">
    <property type="entry name" value="Glutathione S-transferase U9"/>
    <property type="match status" value="1"/>
</dbReference>
<dbReference type="SFLD" id="SFLDG01152">
    <property type="entry name" value="Main.3:_Omega-_and_Tau-like"/>
    <property type="match status" value="1"/>
</dbReference>
<dbReference type="KEGG" id="taes:123161114"/>
<dbReference type="Gramene" id="TraesWEE_scaffold_087344_01G000100.1">
    <property type="protein sequence ID" value="TraesWEE_scaffold_087344_01G000100.1"/>
    <property type="gene ID" value="TraesWEE_scaffold_087344_01G000100"/>
</dbReference>
<evidence type="ECO:0000256" key="3">
    <source>
        <dbReference type="RuleBase" id="RU369102"/>
    </source>
</evidence>
<dbReference type="SUPFAM" id="SSF47616">
    <property type="entry name" value="GST C-terminal domain-like"/>
    <property type="match status" value="1"/>
</dbReference>
<keyword evidence="7" id="KW-1185">Reference proteome</keyword>
<keyword evidence="3" id="KW-0963">Cytoplasm</keyword>
<dbReference type="Gene3D" id="1.20.1050.10">
    <property type="match status" value="1"/>
</dbReference>
<dbReference type="Gramene" id="TraesJAG7B03G04150110.1">
    <property type="protein sequence ID" value="TraesJAG7B03G04150110.1.CDS1"/>
    <property type="gene ID" value="TraesJAG7B03G04150110"/>
</dbReference>
<reference evidence="6" key="2">
    <citation type="submission" date="2018-10" db="UniProtKB">
        <authorList>
            <consortium name="EnsemblPlants"/>
        </authorList>
    </citation>
    <scope>IDENTIFICATION</scope>
</reference>
<dbReference type="AlphaFoldDB" id="A0A3B6SFI8"/>
<dbReference type="Gramene" id="TraesKAR7B01G0304780.1">
    <property type="protein sequence ID" value="cds.TraesKAR7B01G0304780.1"/>
    <property type="gene ID" value="TraesKAR7B01G0304780"/>
</dbReference>
<dbReference type="PROSITE" id="PS50404">
    <property type="entry name" value="GST_NTER"/>
    <property type="match status" value="1"/>
</dbReference>
<comment type="catalytic activity">
    <reaction evidence="2 3">
        <text>RX + glutathione = an S-substituted glutathione + a halide anion + H(+)</text>
        <dbReference type="Rhea" id="RHEA:16437"/>
        <dbReference type="ChEBI" id="CHEBI:15378"/>
        <dbReference type="ChEBI" id="CHEBI:16042"/>
        <dbReference type="ChEBI" id="CHEBI:17792"/>
        <dbReference type="ChEBI" id="CHEBI:57925"/>
        <dbReference type="ChEBI" id="CHEBI:90779"/>
        <dbReference type="EC" id="2.5.1.18"/>
    </reaction>
</comment>
<dbReference type="CDD" id="cd03185">
    <property type="entry name" value="GST_C_Tau"/>
    <property type="match status" value="1"/>
</dbReference>
<dbReference type="PANTHER" id="PTHR11260:SF615">
    <property type="entry name" value="GLUTATHIONE S-TRANSFERASE U17"/>
    <property type="match status" value="1"/>
</dbReference>
<evidence type="ECO:0000313" key="6">
    <source>
        <dbReference type="EnsemblPlants" id="TraesCS7B02G252500.1.cds1"/>
    </source>
</evidence>
<dbReference type="Gramene" id="TraesMAC7B03G04162880.1">
    <property type="protein sequence ID" value="TraesMAC7B03G04162880.1.CDS1"/>
    <property type="gene ID" value="TraesMAC7B03G04162880"/>
</dbReference>
<dbReference type="EnsemblPlants" id="TraesCS7B02G252500.1">
    <property type="protein sequence ID" value="TraesCS7B02G252500.1.cds1"/>
    <property type="gene ID" value="TraesCS7B02G252500"/>
</dbReference>
<dbReference type="InterPro" id="IPR045074">
    <property type="entry name" value="GST_C_Tau"/>
</dbReference>
<name>A0A3B6SFI8_WHEAT</name>
<feature type="domain" description="GST C-terminal" evidence="5">
    <location>
        <begin position="102"/>
        <end position="237"/>
    </location>
</feature>
<dbReference type="Gramene" id="TraesRN7B0100698800.1">
    <property type="protein sequence ID" value="TraesRN7B0100698800.1"/>
    <property type="gene ID" value="TraesRN7B0100698800"/>
</dbReference>
<dbReference type="PANTHER" id="PTHR11260">
    <property type="entry name" value="GLUTATHIONE S-TRANSFERASE, GST, SUPERFAMILY, GST DOMAIN CONTAINING"/>
    <property type="match status" value="1"/>
</dbReference>
<dbReference type="Gramene" id="TraesARI7B03G04124150.1">
    <property type="protein sequence ID" value="TraesARI7B03G04124150.1.CDS1"/>
    <property type="gene ID" value="TraesARI7B03G04124150"/>
</dbReference>
<comment type="similarity">
    <text evidence="3">Belongs to the GST superfamily.</text>
</comment>
<feature type="domain" description="GST N-terminal" evidence="4">
    <location>
        <begin position="10"/>
        <end position="91"/>
    </location>
</feature>
<evidence type="ECO:0000313" key="7">
    <source>
        <dbReference type="Proteomes" id="UP000019116"/>
    </source>
</evidence>
<dbReference type="SMR" id="A0A3B6SFI8"/>
<reference evidence="6" key="1">
    <citation type="submission" date="2018-08" db="EMBL/GenBank/DDBJ databases">
        <authorList>
            <person name="Rossello M."/>
        </authorList>
    </citation>
    <scope>NUCLEOTIDE SEQUENCE [LARGE SCALE GENOMIC DNA]</scope>
    <source>
        <strain evidence="6">cv. Chinese Spring</strain>
    </source>
</reference>
<dbReference type="InterPro" id="IPR036282">
    <property type="entry name" value="Glutathione-S-Trfase_C_sf"/>
</dbReference>
<sequence>MAGGDTKAEAGVRVLGGRMSPFTMRARMALELRGVAYELLEESFEPRKSDRLLAANPVYKKIPVLLLPDDRAVCESAVIAQYIDEAWPAAAEAGAAPLLPDDPYQRAMHRFWTAFVDDKFWPALDGASLAPTPEARAEAAAEARAALRHLEEAFAALSNGGTFFSGAAPGLLDIALGCFLPALRACERLSGAVLLDEAATPLLKKWSERFAGVHAVKPLLPETDEVVGFTRFLQAKFGVAGAN</sequence>
<dbReference type="Pfam" id="PF13410">
    <property type="entry name" value="GST_C_2"/>
    <property type="match status" value="1"/>
</dbReference>
<dbReference type="Gramene" id="TraesSTA7B03G04164000.1">
    <property type="protein sequence ID" value="TraesSTA7B03G04164000.1.CDS1"/>
    <property type="gene ID" value="TraesSTA7B03G04164000"/>
</dbReference>
<dbReference type="InterPro" id="IPR040079">
    <property type="entry name" value="Glutathione_S-Trfase"/>
</dbReference>
<dbReference type="GO" id="GO:0005829">
    <property type="term" value="C:cytosol"/>
    <property type="evidence" value="ECO:0007669"/>
    <property type="project" value="UniProtKB-SubCell"/>
</dbReference>
<dbReference type="SUPFAM" id="SSF52833">
    <property type="entry name" value="Thioredoxin-like"/>
    <property type="match status" value="1"/>
</dbReference>
<dbReference type="Gramene" id="TraesROB_scaffold_117446_01G000100.1">
    <property type="protein sequence ID" value="TraesROB_scaffold_117446_01G000100.1"/>
    <property type="gene ID" value="TraesROB_scaffold_117446_01G000100"/>
</dbReference>
<dbReference type="Gramene" id="TraesPARA_EIv1.0_2435010.1">
    <property type="protein sequence ID" value="TraesPARA_EIv1.0_2435010.1.CDS1"/>
    <property type="gene ID" value="TraesPARA_EIv1.0_2435010"/>
</dbReference>
<dbReference type="Gramene" id="TraesCS7B03G0695400.1">
    <property type="protein sequence ID" value="TraesCS7B03G0695400.1.CDS1"/>
    <property type="gene ID" value="TraesCS7B03G0695400"/>
</dbReference>
<dbReference type="RefSeq" id="XP_044434898.1">
    <property type="nucleotide sequence ID" value="XM_044578963.1"/>
</dbReference>
<dbReference type="OMA" id="VEARPWD"/>
<proteinExistence type="inferred from homology"/>
<comment type="function">
    <text evidence="3">Is involved in the conjugation of reduced glutathione to a wide number of exogenous and endogenous hydrophobic electrophiles.</text>
</comment>
<dbReference type="Gramene" id="TraesLAC7B03G04113000.1">
    <property type="protein sequence ID" value="TraesLAC7B03G04113000.1.CDS1"/>
    <property type="gene ID" value="TraesLAC7B03G04113000"/>
</dbReference>
<dbReference type="GO" id="GO:0006749">
    <property type="term" value="P:glutathione metabolic process"/>
    <property type="evidence" value="ECO:0000318"/>
    <property type="project" value="GO_Central"/>
</dbReference>
<dbReference type="Gramene" id="TraesCLE_scaffold_011357_01G000100.1">
    <property type="protein sequence ID" value="TraesCLE_scaffold_011357_01G000100.1"/>
    <property type="gene ID" value="TraesCLE_scaffold_011357_01G000100"/>
</dbReference>
<dbReference type="Proteomes" id="UP000019116">
    <property type="component" value="Chromosome 7B"/>
</dbReference>
<accession>A0A3B6SFI8</accession>
<dbReference type="Gramene" id="TraesSYM7B03G04216890.1">
    <property type="protein sequence ID" value="TraesSYM7B03G04216890.1.CDS1"/>
    <property type="gene ID" value="TraesSYM7B03G04216890"/>
</dbReference>
<dbReference type="InterPro" id="IPR045073">
    <property type="entry name" value="Omega/Tau-like"/>
</dbReference>
<dbReference type="GO" id="GO:0005737">
    <property type="term" value="C:cytoplasm"/>
    <property type="evidence" value="ECO:0000318"/>
    <property type="project" value="GO_Central"/>
</dbReference>
<organism evidence="6">
    <name type="scientific">Triticum aestivum</name>
    <name type="common">Wheat</name>
    <dbReference type="NCBI Taxonomy" id="4565"/>
    <lineage>
        <taxon>Eukaryota</taxon>
        <taxon>Viridiplantae</taxon>
        <taxon>Streptophyta</taxon>
        <taxon>Embryophyta</taxon>
        <taxon>Tracheophyta</taxon>
        <taxon>Spermatophyta</taxon>
        <taxon>Magnoliopsida</taxon>
        <taxon>Liliopsida</taxon>
        <taxon>Poales</taxon>
        <taxon>Poaceae</taxon>
        <taxon>BOP clade</taxon>
        <taxon>Pooideae</taxon>
        <taxon>Triticodae</taxon>
        <taxon>Triticeae</taxon>
        <taxon>Triticinae</taxon>
        <taxon>Triticum</taxon>
    </lineage>
</organism>
<evidence type="ECO:0000259" key="4">
    <source>
        <dbReference type="PROSITE" id="PS50404"/>
    </source>
</evidence>
<evidence type="ECO:0000256" key="2">
    <source>
        <dbReference type="ARBA" id="ARBA00047960"/>
    </source>
</evidence>
<comment type="subcellular location">
    <subcellularLocation>
        <location evidence="3">Cytoplasm</location>
        <location evidence="3">Cytosol</location>
    </subcellularLocation>
</comment>
<dbReference type="Gramene" id="TraesNOR7B03G04213950.1">
    <property type="protein sequence ID" value="TraesNOR7B03G04213950.1.CDS1"/>
    <property type="gene ID" value="TraesNOR7B03G04213950"/>
</dbReference>
<dbReference type="Gene3D" id="3.40.30.10">
    <property type="entry name" value="Glutaredoxin"/>
    <property type="match status" value="1"/>
</dbReference>
<dbReference type="EC" id="2.5.1.18" evidence="3"/>
<dbReference type="InterPro" id="IPR010987">
    <property type="entry name" value="Glutathione-S-Trfase_C-like"/>
</dbReference>
<dbReference type="GeneID" id="123161114"/>
<evidence type="ECO:0000256" key="1">
    <source>
        <dbReference type="ARBA" id="ARBA00022679"/>
    </source>
</evidence>
<dbReference type="Gramene" id="TraesJUL7B03G04206810.1">
    <property type="protein sequence ID" value="TraesJUL7B03G04206810.1.CDS1"/>
    <property type="gene ID" value="TraesJUL7B03G04206810"/>
</dbReference>
<dbReference type="SFLD" id="SFLDS00019">
    <property type="entry name" value="Glutathione_Transferase_(cytos"/>
    <property type="match status" value="1"/>
</dbReference>